<feature type="region of interest" description="Disordered" evidence="1">
    <location>
        <begin position="289"/>
        <end position="347"/>
    </location>
</feature>
<comment type="caution">
    <text evidence="4">The sequence shown here is derived from an EMBL/GenBank/DDBJ whole genome shotgun (WGS) entry which is preliminary data.</text>
</comment>
<feature type="transmembrane region" description="Helical" evidence="2">
    <location>
        <begin position="90"/>
        <end position="117"/>
    </location>
</feature>
<dbReference type="InterPro" id="IPR021225">
    <property type="entry name" value="Tlde1_dom"/>
</dbReference>
<dbReference type="Proteomes" id="UP001556692">
    <property type="component" value="Unassembled WGS sequence"/>
</dbReference>
<sequence>MVYLARIRQRRETGNFSPRAISRPRIVTRIGDCKQILTTFIHLLSIVLRRRGQSGSHAFAAARRRDDICEIFRLGVFVSKVVRRRDTPKLLGSLLIACVGPAFVGAAACGVAAMVAVSSSFAFGSLHFLPKPQFHAADRMTVRLVDQRDGAGKAPRLLAAMSQSRDGNAAGRGKTARIAAHAEGVDALGRAASFDDVVRQAGLTTERMPRLLSRPGTAEAPRPVAQALMPAAERFGSPLAGSFDPDPILLAYGDPSPAASAALSALLREMQVDSGALHDPSHQPQEEIAALPDLEPDPIDIPLPEPRPQYEVSKPASEGQPMRSGQAGERPAPKPGKADKAGERPAAMPKQLAYARPDDPAEERAGGGFTLRNLFGGGTTAGKGVAVYDISAAKVYMPDGSVLEAHSGIGEMADNPRYANVKMKGPTPPHVYNLKMREKRFHGVEAIRMLPVDGKNKYGRDGFLTHSYLLRGGRAESHGCVAFKNYDRFLSDFKRGKVTQLVVVPSGGRNAGVRMASNAQSI</sequence>
<accession>A0ABV3SHR5</accession>
<evidence type="ECO:0000256" key="1">
    <source>
        <dbReference type="SAM" id="MobiDB-lite"/>
    </source>
</evidence>
<evidence type="ECO:0000313" key="5">
    <source>
        <dbReference type="Proteomes" id="UP001556692"/>
    </source>
</evidence>
<keyword evidence="2" id="KW-0472">Membrane</keyword>
<protein>
    <submittedName>
        <fullName evidence="4">Tlde1 domain-containing protein</fullName>
    </submittedName>
</protein>
<dbReference type="EMBL" id="JBDPGJ010000001">
    <property type="protein sequence ID" value="MEX0405155.1"/>
    <property type="molecule type" value="Genomic_DNA"/>
</dbReference>
<feature type="domain" description="Tlde1" evidence="3">
    <location>
        <begin position="403"/>
        <end position="505"/>
    </location>
</feature>
<organism evidence="4 5">
    <name type="scientific">Aquibium pacificus</name>
    <dbReference type="NCBI Taxonomy" id="3153579"/>
    <lineage>
        <taxon>Bacteria</taxon>
        <taxon>Pseudomonadati</taxon>
        <taxon>Pseudomonadota</taxon>
        <taxon>Alphaproteobacteria</taxon>
        <taxon>Hyphomicrobiales</taxon>
        <taxon>Phyllobacteriaceae</taxon>
        <taxon>Aquibium</taxon>
    </lineage>
</organism>
<keyword evidence="2" id="KW-1133">Transmembrane helix</keyword>
<evidence type="ECO:0000259" key="3">
    <source>
        <dbReference type="Pfam" id="PF10908"/>
    </source>
</evidence>
<evidence type="ECO:0000256" key="2">
    <source>
        <dbReference type="SAM" id="Phobius"/>
    </source>
</evidence>
<name>A0ABV3SHR5_9HYPH</name>
<gene>
    <name evidence="4" type="ORF">ABGN05_05705</name>
</gene>
<reference evidence="4 5" key="1">
    <citation type="submission" date="2024-05" db="EMBL/GenBank/DDBJ databases">
        <authorList>
            <person name="Jiang F."/>
        </authorList>
    </citation>
    <scope>NUCLEOTIDE SEQUENCE [LARGE SCALE GENOMIC DNA]</scope>
    <source>
        <strain evidence="4 5">LZ166</strain>
    </source>
</reference>
<dbReference type="Pfam" id="PF10908">
    <property type="entry name" value="Tlde1_dom"/>
    <property type="match status" value="1"/>
</dbReference>
<proteinExistence type="predicted"/>
<keyword evidence="2" id="KW-0812">Transmembrane</keyword>
<dbReference type="RefSeq" id="WP_367953003.1">
    <property type="nucleotide sequence ID" value="NZ_JBDPGJ010000001.1"/>
</dbReference>
<keyword evidence="5" id="KW-1185">Reference proteome</keyword>
<evidence type="ECO:0000313" key="4">
    <source>
        <dbReference type="EMBL" id="MEX0405155.1"/>
    </source>
</evidence>